<sequence length="104" mass="11729">MDGSQGSYQPNSDGILIDLFVYKKKPYITITTSNAANLKFTDSSTNMVFSIDPPPRSHLHHHQLKSLPPFLNRLRVDSSGKPLISIAHNQDMPIFLFQVLNLNH</sequence>
<protein>
    <submittedName>
        <fullName evidence="1">Uncharacterized protein</fullName>
    </submittedName>
</protein>
<dbReference type="EMBL" id="CM042012">
    <property type="protein sequence ID" value="KAI3753455.1"/>
    <property type="molecule type" value="Genomic_DNA"/>
</dbReference>
<reference evidence="2" key="1">
    <citation type="journal article" date="2022" name="Mol. Ecol. Resour.">
        <title>The genomes of chicory, endive, great burdock and yacon provide insights into Asteraceae palaeo-polyploidization history and plant inulin production.</title>
        <authorList>
            <person name="Fan W."/>
            <person name="Wang S."/>
            <person name="Wang H."/>
            <person name="Wang A."/>
            <person name="Jiang F."/>
            <person name="Liu H."/>
            <person name="Zhao H."/>
            <person name="Xu D."/>
            <person name="Zhang Y."/>
        </authorList>
    </citation>
    <scope>NUCLEOTIDE SEQUENCE [LARGE SCALE GENOMIC DNA]</scope>
    <source>
        <strain evidence="2">cv. Punajuju</strain>
    </source>
</reference>
<evidence type="ECO:0000313" key="2">
    <source>
        <dbReference type="Proteomes" id="UP001055811"/>
    </source>
</evidence>
<evidence type="ECO:0000313" key="1">
    <source>
        <dbReference type="EMBL" id="KAI3753455.1"/>
    </source>
</evidence>
<dbReference type="Proteomes" id="UP001055811">
    <property type="component" value="Linkage Group LG04"/>
</dbReference>
<keyword evidence="2" id="KW-1185">Reference proteome</keyword>
<gene>
    <name evidence="1" type="ORF">L2E82_25508</name>
</gene>
<comment type="caution">
    <text evidence="1">The sequence shown here is derived from an EMBL/GenBank/DDBJ whole genome shotgun (WGS) entry which is preliminary data.</text>
</comment>
<organism evidence="1 2">
    <name type="scientific">Cichorium intybus</name>
    <name type="common">Chicory</name>
    <dbReference type="NCBI Taxonomy" id="13427"/>
    <lineage>
        <taxon>Eukaryota</taxon>
        <taxon>Viridiplantae</taxon>
        <taxon>Streptophyta</taxon>
        <taxon>Embryophyta</taxon>
        <taxon>Tracheophyta</taxon>
        <taxon>Spermatophyta</taxon>
        <taxon>Magnoliopsida</taxon>
        <taxon>eudicotyledons</taxon>
        <taxon>Gunneridae</taxon>
        <taxon>Pentapetalae</taxon>
        <taxon>asterids</taxon>
        <taxon>campanulids</taxon>
        <taxon>Asterales</taxon>
        <taxon>Asteraceae</taxon>
        <taxon>Cichorioideae</taxon>
        <taxon>Cichorieae</taxon>
        <taxon>Cichoriinae</taxon>
        <taxon>Cichorium</taxon>
    </lineage>
</organism>
<accession>A0ACB9E438</accession>
<name>A0ACB9E438_CICIN</name>
<reference evidence="1 2" key="2">
    <citation type="journal article" date="2022" name="Mol. Ecol. Resour.">
        <title>The genomes of chicory, endive, great burdock and yacon provide insights into Asteraceae paleo-polyploidization history and plant inulin production.</title>
        <authorList>
            <person name="Fan W."/>
            <person name="Wang S."/>
            <person name="Wang H."/>
            <person name="Wang A."/>
            <person name="Jiang F."/>
            <person name="Liu H."/>
            <person name="Zhao H."/>
            <person name="Xu D."/>
            <person name="Zhang Y."/>
        </authorList>
    </citation>
    <scope>NUCLEOTIDE SEQUENCE [LARGE SCALE GENOMIC DNA]</scope>
    <source>
        <strain evidence="2">cv. Punajuju</strain>
        <tissue evidence="1">Leaves</tissue>
    </source>
</reference>
<proteinExistence type="predicted"/>